<protein>
    <submittedName>
        <fullName evidence="2">ROK family protein</fullName>
    </submittedName>
</protein>
<gene>
    <name evidence="2" type="ORF">P4H66_03860</name>
</gene>
<dbReference type="CDD" id="cd23763">
    <property type="entry name" value="ASKHA_ATPase_ROK"/>
    <property type="match status" value="1"/>
</dbReference>
<evidence type="ECO:0000313" key="3">
    <source>
        <dbReference type="Proteomes" id="UP001344632"/>
    </source>
</evidence>
<evidence type="ECO:0000313" key="2">
    <source>
        <dbReference type="EMBL" id="MEC0239006.1"/>
    </source>
</evidence>
<comment type="caution">
    <text evidence="2">The sequence shown here is derived from an EMBL/GenBank/DDBJ whole genome shotgun (WGS) entry which is preliminary data.</text>
</comment>
<comment type="similarity">
    <text evidence="1">Belongs to the ROK (NagC/XylR) family.</text>
</comment>
<dbReference type="PANTHER" id="PTHR18964">
    <property type="entry name" value="ROK (REPRESSOR, ORF, KINASE) FAMILY"/>
    <property type="match status" value="1"/>
</dbReference>
<name>A0ABU6GL90_9BACL</name>
<dbReference type="InterPro" id="IPR000600">
    <property type="entry name" value="ROK"/>
</dbReference>
<dbReference type="Proteomes" id="UP001344632">
    <property type="component" value="Unassembled WGS sequence"/>
</dbReference>
<dbReference type="Gene3D" id="3.30.420.40">
    <property type="match status" value="2"/>
</dbReference>
<dbReference type="EMBL" id="JARLKZ010000003">
    <property type="protein sequence ID" value="MEC0239006.1"/>
    <property type="molecule type" value="Genomic_DNA"/>
</dbReference>
<keyword evidence="3" id="KW-1185">Reference proteome</keyword>
<proteinExistence type="inferred from homology"/>
<reference evidence="2 3" key="1">
    <citation type="submission" date="2023-03" db="EMBL/GenBank/DDBJ databases">
        <title>Bacillus Genome Sequencing.</title>
        <authorList>
            <person name="Dunlap C."/>
        </authorList>
    </citation>
    <scope>NUCLEOTIDE SEQUENCE [LARGE SCALE GENOMIC DNA]</scope>
    <source>
        <strain evidence="2 3">BD-525</strain>
    </source>
</reference>
<organism evidence="2 3">
    <name type="scientific">Paenibacillus dokdonensis</name>
    <dbReference type="NCBI Taxonomy" id="2567944"/>
    <lineage>
        <taxon>Bacteria</taxon>
        <taxon>Bacillati</taxon>
        <taxon>Bacillota</taxon>
        <taxon>Bacilli</taxon>
        <taxon>Bacillales</taxon>
        <taxon>Paenibacillaceae</taxon>
        <taxon>Paenibacillus</taxon>
    </lineage>
</organism>
<dbReference type="RefSeq" id="WP_326086155.1">
    <property type="nucleotide sequence ID" value="NZ_JARLKZ010000003.1"/>
</dbReference>
<dbReference type="SUPFAM" id="SSF53067">
    <property type="entry name" value="Actin-like ATPase domain"/>
    <property type="match status" value="1"/>
</dbReference>
<sequence length="302" mass="33633">MATCGNILNELLETGEVIETELEAPNGGRPARRFIYNANFSYIACVYVKAEGGIHSLTYAVANSVGIPVDNGCIEAELIDAAAIDHLIGTLIEKHNHIKAIGIGIPGLVHQGVINVCDIKELIHVPLEAQLREKYEIEVIVENDMNLTVYGFYKKQDYEVDKTIVVVTFTKDNFPGSGIMIDGHIHRGNTKFAGEISFLPFGISREEQFMQLNHHDTFIPLAAHTITSLISVINPETIALTGSQVEEEDVEHIYKKCLDVIPEEHMPQLIVLDHPDDDYMTGLIAVTLESLTYNLQLVEKRW</sequence>
<accession>A0ABU6GL90</accession>
<dbReference type="InterPro" id="IPR043129">
    <property type="entry name" value="ATPase_NBD"/>
</dbReference>
<dbReference type="Pfam" id="PF00480">
    <property type="entry name" value="ROK"/>
    <property type="match status" value="1"/>
</dbReference>
<evidence type="ECO:0000256" key="1">
    <source>
        <dbReference type="ARBA" id="ARBA00006479"/>
    </source>
</evidence>
<dbReference type="PANTHER" id="PTHR18964:SF149">
    <property type="entry name" value="BIFUNCTIONAL UDP-N-ACETYLGLUCOSAMINE 2-EPIMERASE_N-ACETYLMANNOSAMINE KINASE"/>
    <property type="match status" value="1"/>
</dbReference>